<dbReference type="AlphaFoldDB" id="A0A4W3IRX8"/>
<dbReference type="GO" id="GO:0080090">
    <property type="term" value="P:regulation of primary metabolic process"/>
    <property type="evidence" value="ECO:0007669"/>
    <property type="project" value="UniProtKB-ARBA"/>
</dbReference>
<reference evidence="15" key="3">
    <citation type="journal article" date="2014" name="Nature">
        <title>Elephant shark genome provides unique insights into gnathostome evolution.</title>
        <authorList>
            <consortium name="International Elephant Shark Genome Sequencing Consortium"/>
            <person name="Venkatesh B."/>
            <person name="Lee A.P."/>
            <person name="Ravi V."/>
            <person name="Maurya A.K."/>
            <person name="Lian M.M."/>
            <person name="Swann J.B."/>
            <person name="Ohta Y."/>
            <person name="Flajnik M.F."/>
            <person name="Sutoh Y."/>
            <person name="Kasahara M."/>
            <person name="Hoon S."/>
            <person name="Gangu V."/>
            <person name="Roy S.W."/>
            <person name="Irimia M."/>
            <person name="Korzh V."/>
            <person name="Kondrychyn I."/>
            <person name="Lim Z.W."/>
            <person name="Tay B.H."/>
            <person name="Tohari S."/>
            <person name="Kong K.W."/>
            <person name="Ho S."/>
            <person name="Lorente-Galdos B."/>
            <person name="Quilez J."/>
            <person name="Marques-Bonet T."/>
            <person name="Raney B.J."/>
            <person name="Ingham P.W."/>
            <person name="Tay A."/>
            <person name="Hillier L.W."/>
            <person name="Minx P."/>
            <person name="Boehm T."/>
            <person name="Wilson R.K."/>
            <person name="Brenner S."/>
            <person name="Warren W.C."/>
        </authorList>
    </citation>
    <scope>NUCLEOTIDE SEQUENCE [LARGE SCALE GENOMIC DNA]</scope>
</reference>
<evidence type="ECO:0000256" key="10">
    <source>
        <dbReference type="SAM" id="MobiDB-lite"/>
    </source>
</evidence>
<dbReference type="GO" id="GO:0030509">
    <property type="term" value="P:BMP signaling pathway"/>
    <property type="evidence" value="ECO:0007669"/>
    <property type="project" value="TreeGrafter"/>
</dbReference>
<dbReference type="GeneID" id="103188373"/>
<feature type="region of interest" description="Disordered" evidence="10">
    <location>
        <begin position="101"/>
        <end position="125"/>
    </location>
</feature>
<accession>A0A4W3IRX8</accession>
<dbReference type="Ensembl" id="ENSCMIT00000023794.1">
    <property type="protein sequence ID" value="ENSCMIP00000023395.1"/>
    <property type="gene ID" value="ENSCMIG00000010476.1"/>
</dbReference>
<organism evidence="14 15">
    <name type="scientific">Callorhinchus milii</name>
    <name type="common">Ghost shark</name>
    <dbReference type="NCBI Taxonomy" id="7868"/>
    <lineage>
        <taxon>Eukaryota</taxon>
        <taxon>Metazoa</taxon>
        <taxon>Chordata</taxon>
        <taxon>Craniata</taxon>
        <taxon>Vertebrata</taxon>
        <taxon>Chondrichthyes</taxon>
        <taxon>Holocephali</taxon>
        <taxon>Chimaeriformes</taxon>
        <taxon>Callorhinchidae</taxon>
        <taxon>Callorhinchus</taxon>
    </lineage>
</organism>
<keyword evidence="15" id="KW-1185">Reference proteome</keyword>
<evidence type="ECO:0000256" key="9">
    <source>
        <dbReference type="ARBA" id="ARBA00023288"/>
    </source>
</evidence>
<evidence type="ECO:0000313" key="14">
    <source>
        <dbReference type="Ensembl" id="ENSCMIP00000023395.1"/>
    </source>
</evidence>
<dbReference type="Gene3D" id="3.40.1000.10">
    <property type="entry name" value="Mog1/PsbP, alpha/beta/alpha sandwich"/>
    <property type="match status" value="1"/>
</dbReference>
<evidence type="ECO:0000256" key="2">
    <source>
        <dbReference type="ARBA" id="ARBA00005321"/>
    </source>
</evidence>
<dbReference type="GO" id="GO:0098552">
    <property type="term" value="C:side of membrane"/>
    <property type="evidence" value="ECO:0007669"/>
    <property type="project" value="UniProtKB-KW"/>
</dbReference>
<evidence type="ECO:0000256" key="4">
    <source>
        <dbReference type="ARBA" id="ARBA00022622"/>
    </source>
</evidence>
<protein>
    <submittedName>
        <fullName evidence="14">Repulsive guidance molecule BMP co-receptor a</fullName>
    </submittedName>
</protein>
<reference evidence="15" key="2">
    <citation type="journal article" date="2007" name="PLoS Biol.">
        <title>Survey sequencing and comparative analysis of the elephant shark (Callorhinchus milii) genome.</title>
        <authorList>
            <person name="Venkatesh B."/>
            <person name="Kirkness E.F."/>
            <person name="Loh Y.H."/>
            <person name="Halpern A.L."/>
            <person name="Lee A.P."/>
            <person name="Johnson J."/>
            <person name="Dandona N."/>
            <person name="Viswanathan L.D."/>
            <person name="Tay A."/>
            <person name="Venter J.C."/>
            <person name="Strausberg R.L."/>
            <person name="Brenner S."/>
        </authorList>
    </citation>
    <scope>NUCLEOTIDE SEQUENCE [LARGE SCALE GENOMIC DNA]</scope>
</reference>
<dbReference type="OrthoDB" id="10013795at2759"/>
<dbReference type="PANTHER" id="PTHR31428">
    <property type="entry name" value="RGM DOMAIN FAMILY MEMBER DRAG-1"/>
    <property type="match status" value="1"/>
</dbReference>
<evidence type="ECO:0000256" key="8">
    <source>
        <dbReference type="ARBA" id="ARBA00023180"/>
    </source>
</evidence>
<dbReference type="InParanoid" id="A0A4W3IRX8"/>
<feature type="chain" id="PRO_5021323320" evidence="11">
    <location>
        <begin position="29"/>
        <end position="413"/>
    </location>
</feature>
<feature type="signal peptide" evidence="11">
    <location>
        <begin position="1"/>
        <end position="28"/>
    </location>
</feature>
<dbReference type="FunCoup" id="A0A4W3IRX8">
    <property type="interactions" value="27"/>
</dbReference>
<proteinExistence type="inferred from homology"/>
<feature type="domain" description="Repulsive guidance molecule N-terminal" evidence="13">
    <location>
        <begin position="31"/>
        <end position="98"/>
    </location>
</feature>
<evidence type="ECO:0000313" key="15">
    <source>
        <dbReference type="Proteomes" id="UP000314986"/>
    </source>
</evidence>
<dbReference type="GO" id="GO:0010604">
    <property type="term" value="P:positive regulation of macromolecule metabolic process"/>
    <property type="evidence" value="ECO:0007669"/>
    <property type="project" value="UniProtKB-ARBA"/>
</dbReference>
<name>A0A4W3IRX8_CALMI</name>
<comment type="subcellular location">
    <subcellularLocation>
        <location evidence="1">Cell membrane</location>
        <topology evidence="1">Lipid-anchor</topology>
        <topology evidence="1">GPI-anchor</topology>
    </subcellularLocation>
</comment>
<dbReference type="InterPro" id="IPR040287">
    <property type="entry name" value="RGM"/>
</dbReference>
<evidence type="ECO:0000259" key="13">
    <source>
        <dbReference type="Pfam" id="PF06535"/>
    </source>
</evidence>
<evidence type="ECO:0000256" key="11">
    <source>
        <dbReference type="SAM" id="SignalP"/>
    </source>
</evidence>
<dbReference type="STRING" id="7868.ENSCMIP00000023395"/>
<evidence type="ECO:0000256" key="7">
    <source>
        <dbReference type="ARBA" id="ARBA00023157"/>
    </source>
</evidence>
<keyword evidence="3" id="KW-1003">Cell membrane</keyword>
<evidence type="ECO:0000256" key="1">
    <source>
        <dbReference type="ARBA" id="ARBA00004609"/>
    </source>
</evidence>
<keyword evidence="7" id="KW-1015">Disulfide bond</keyword>
<dbReference type="Proteomes" id="UP000314986">
    <property type="component" value="Unassembled WGS sequence"/>
</dbReference>
<gene>
    <name evidence="14" type="primary">LOC103188373</name>
</gene>
<reference evidence="15" key="1">
    <citation type="journal article" date="2006" name="Science">
        <title>Ancient noncoding elements conserved in the human genome.</title>
        <authorList>
            <person name="Venkatesh B."/>
            <person name="Kirkness E.F."/>
            <person name="Loh Y.H."/>
            <person name="Halpern A.L."/>
            <person name="Lee A.P."/>
            <person name="Johnson J."/>
            <person name="Dandona N."/>
            <person name="Viswanathan L.D."/>
            <person name="Tay A."/>
            <person name="Venter J.C."/>
            <person name="Strausberg R.L."/>
            <person name="Brenner S."/>
        </authorList>
    </citation>
    <scope>NUCLEOTIDE SEQUENCE [LARGE SCALE GENOMIC DNA]</scope>
</reference>
<keyword evidence="5 11" id="KW-0732">Signal</keyword>
<comment type="similarity">
    <text evidence="2">Belongs to the repulsive guidance molecule (RGM) family.</text>
</comment>
<sequence>MGMGRGGERAALVRLLLGTMLCLPTVSSSKCSILRCNSEFLGATSGLQGAEESGQFCTALQTFAHCTRLTSRTCRGNLVYHSAVHGVEDLMSQHNCSRVGVGDTPRIPPTSQDSQNRSDPPGTCQFGGSQAHVPRLLHCSLFGDPHIRTFGDDLQTCSVRGAWPLIDNNYLFVQVTNVAVAEGSSATAPSQFTVIFKSFPGCAVEKVYQAQSDNLPAAFVDGSRTGGEGPGTSSLQVWERVRGQHVEILATYIGTTIVVRQVGRYLMFAVFMPEDIMNSFEERQGLQLCLRGCPADQRMDWVVPEPPRGQDGPAPGTFTQQTAGAKCKEKLAVEDLYFKSCLFDLLSTGDTNFTQAALYALEDARRLLVNKESVHVYEQFQRPTPANTAPPLLAPTLPLTHLFLICLCCCGYL</sequence>
<dbReference type="PANTHER" id="PTHR31428:SF6">
    <property type="entry name" value="REPULSIVE GUIDANCE MOLECULE B HOMOLOG DRAG-1"/>
    <property type="match status" value="1"/>
</dbReference>
<evidence type="ECO:0000256" key="3">
    <source>
        <dbReference type="ARBA" id="ARBA00022475"/>
    </source>
</evidence>
<feature type="domain" description="Repulsive guidance molecule C-terminal" evidence="12">
    <location>
        <begin position="136"/>
        <end position="367"/>
    </location>
</feature>
<keyword evidence="4" id="KW-0336">GPI-anchor</keyword>
<evidence type="ECO:0000256" key="5">
    <source>
        <dbReference type="ARBA" id="ARBA00022729"/>
    </source>
</evidence>
<evidence type="ECO:0000259" key="12">
    <source>
        <dbReference type="Pfam" id="PF06534"/>
    </source>
</evidence>
<dbReference type="KEGG" id="cmk:103188373"/>
<dbReference type="GO" id="GO:0005886">
    <property type="term" value="C:plasma membrane"/>
    <property type="evidence" value="ECO:0007669"/>
    <property type="project" value="UniProtKB-SubCell"/>
</dbReference>
<evidence type="ECO:0000256" key="6">
    <source>
        <dbReference type="ARBA" id="ARBA00023136"/>
    </source>
</evidence>
<dbReference type="GO" id="GO:0015026">
    <property type="term" value="F:coreceptor activity"/>
    <property type="evidence" value="ECO:0007669"/>
    <property type="project" value="TreeGrafter"/>
</dbReference>
<keyword evidence="8" id="KW-0325">Glycoprotein</keyword>
<dbReference type="GeneTree" id="ENSGT00950000183112"/>
<keyword evidence="6" id="KW-0472">Membrane</keyword>
<dbReference type="InterPro" id="IPR010536">
    <property type="entry name" value="RGM_N"/>
</dbReference>
<dbReference type="InterPro" id="IPR009496">
    <property type="entry name" value="RGM_C"/>
</dbReference>
<dbReference type="Pfam" id="PF06534">
    <property type="entry name" value="RGM_C"/>
    <property type="match status" value="1"/>
</dbReference>
<dbReference type="OMA" id="ICHYERG"/>
<feature type="compositionally biased region" description="Polar residues" evidence="10">
    <location>
        <begin position="109"/>
        <end position="118"/>
    </location>
</feature>
<dbReference type="FunFam" id="3.40.1000.10:FF:000001">
    <property type="entry name" value="Repulsive guidance molecule BMP co-receptor a"/>
    <property type="match status" value="1"/>
</dbReference>
<reference evidence="14" key="4">
    <citation type="submission" date="2025-08" db="UniProtKB">
        <authorList>
            <consortium name="Ensembl"/>
        </authorList>
    </citation>
    <scope>IDENTIFICATION</scope>
</reference>
<dbReference type="Pfam" id="PF06535">
    <property type="entry name" value="RGM_N"/>
    <property type="match status" value="1"/>
</dbReference>
<reference evidence="14" key="5">
    <citation type="submission" date="2025-09" db="UniProtKB">
        <authorList>
            <consortium name="Ensembl"/>
        </authorList>
    </citation>
    <scope>IDENTIFICATION</scope>
</reference>
<keyword evidence="9" id="KW-0449">Lipoprotein</keyword>